<evidence type="ECO:0000313" key="4">
    <source>
        <dbReference type="EMBL" id="TQL35261.1"/>
    </source>
</evidence>
<dbReference type="InterPro" id="IPR045851">
    <property type="entry name" value="AMP-bd_C_sf"/>
</dbReference>
<dbReference type="Pfam" id="PF13193">
    <property type="entry name" value="AMP-binding_C"/>
    <property type="match status" value="1"/>
</dbReference>
<dbReference type="InterPro" id="IPR050237">
    <property type="entry name" value="ATP-dep_AMP-bd_enzyme"/>
</dbReference>
<dbReference type="InterPro" id="IPR025110">
    <property type="entry name" value="AMP-bd_C"/>
</dbReference>
<dbReference type="Gene3D" id="3.30.300.30">
    <property type="match status" value="1"/>
</dbReference>
<name>A0A542XHF6_SALAC</name>
<dbReference type="EMBL" id="VFOL01000001">
    <property type="protein sequence ID" value="TQL35261.1"/>
    <property type="molecule type" value="Genomic_DNA"/>
</dbReference>
<dbReference type="AlphaFoldDB" id="A0A542XHF6"/>
<dbReference type="Gene3D" id="3.40.50.12780">
    <property type="entry name" value="N-terminal domain of ligase-like"/>
    <property type="match status" value="1"/>
</dbReference>
<dbReference type="InterPro" id="IPR020845">
    <property type="entry name" value="AMP-binding_CS"/>
</dbReference>
<dbReference type="PANTHER" id="PTHR43767:SF1">
    <property type="entry name" value="NONRIBOSOMAL PEPTIDE SYNTHASE PES1 (EUROFUNG)-RELATED"/>
    <property type="match status" value="1"/>
</dbReference>
<dbReference type="EMBL" id="BOQM01000023">
    <property type="protein sequence ID" value="GIM86308.1"/>
    <property type="molecule type" value="Genomic_DNA"/>
</dbReference>
<evidence type="ECO:0000313" key="6">
    <source>
        <dbReference type="Proteomes" id="UP000677457"/>
    </source>
</evidence>
<dbReference type="InterPro" id="IPR042099">
    <property type="entry name" value="ANL_N_sf"/>
</dbReference>
<dbReference type="Proteomes" id="UP000315983">
    <property type="component" value="Unassembled WGS sequence"/>
</dbReference>
<feature type="domain" description="AMP-binding enzyme C-terminal" evidence="2">
    <location>
        <begin position="425"/>
        <end position="500"/>
    </location>
</feature>
<reference evidence="3 6" key="2">
    <citation type="submission" date="2021-03" db="EMBL/GenBank/DDBJ databases">
        <title>Whole genome shotgun sequence of Salinispora arenicola NBRC 105043.</title>
        <authorList>
            <person name="Komaki H."/>
            <person name="Tamura T."/>
        </authorList>
    </citation>
    <scope>NUCLEOTIDE SEQUENCE [LARGE SCALE GENOMIC DNA]</scope>
    <source>
        <strain evidence="3 6">NBRC 105043</strain>
    </source>
</reference>
<evidence type="ECO:0000259" key="1">
    <source>
        <dbReference type="Pfam" id="PF00501"/>
    </source>
</evidence>
<feature type="domain" description="AMP-dependent synthetase/ligase" evidence="1">
    <location>
        <begin position="23"/>
        <end position="375"/>
    </location>
</feature>
<evidence type="ECO:0000313" key="3">
    <source>
        <dbReference type="EMBL" id="GIM86308.1"/>
    </source>
</evidence>
<dbReference type="SUPFAM" id="SSF56801">
    <property type="entry name" value="Acetyl-CoA synthetase-like"/>
    <property type="match status" value="1"/>
</dbReference>
<sequence length="517" mass="54962">MLLSGSPMDRSVRLSEIVRAGLNTKPDADALVSTTARWTWRQLEDVTMRLAVGLVDFGLQPGDRIASLMPNRDALVIHYLACAKAGLVSVPLNYRYTSREIDFALTTSGASALLVHAERDADVRTSARASALPLGTIRYGGNDTGAPRLEDLVGPARSSSLPPENPSAPAAIFFTSGSTGRPKGATHTHASLAAMIASCIQGIELTPEDVMLPGSSLSHIVGYLFSFAALAAGARTLVAERFYDPDDILSLLRRERPTMLGMIPVNLISVVRAAQASRADFASLRWCRAGGAKVPMELSSAFEALTGHTIHESYGCSEVGAVALDPPSETAVRGSVGRPLPGVALSLRDDSGSEVRPDEVGRLWIRTPARMAGYWGDEAATDAAVCDGWFDSGDLMTVDNDGYLWFRGRRRELIVHDGSNIYPQEVENALLGHPAVVAAGVVGIADSTHGENVRAYVVVSDGTTPPTAGALVDFAHRRVGYKAPEDIVFVAELPLTPAGKVDRLALQRMTAAGHDSD</sequence>
<evidence type="ECO:0000259" key="2">
    <source>
        <dbReference type="Pfam" id="PF13193"/>
    </source>
</evidence>
<reference evidence="4 5" key="1">
    <citation type="submission" date="2019-06" db="EMBL/GenBank/DDBJ databases">
        <title>Sequencing the genomes of 1000 actinobacteria strains.</title>
        <authorList>
            <person name="Klenk H.-P."/>
        </authorList>
    </citation>
    <scope>NUCLEOTIDE SEQUENCE [LARGE SCALE GENOMIC DNA]</scope>
    <source>
        <strain evidence="4 5">DSM 44819</strain>
    </source>
</reference>
<accession>A0A542XHF6</accession>
<proteinExistence type="predicted"/>
<dbReference type="PANTHER" id="PTHR43767">
    <property type="entry name" value="LONG-CHAIN-FATTY-ACID--COA LIGASE"/>
    <property type="match status" value="1"/>
</dbReference>
<dbReference type="PROSITE" id="PS00455">
    <property type="entry name" value="AMP_BINDING"/>
    <property type="match status" value="1"/>
</dbReference>
<comment type="caution">
    <text evidence="4">The sequence shown here is derived from an EMBL/GenBank/DDBJ whole genome shotgun (WGS) entry which is preliminary data.</text>
</comment>
<dbReference type="Proteomes" id="UP000677457">
    <property type="component" value="Unassembled WGS sequence"/>
</dbReference>
<dbReference type="InterPro" id="IPR000873">
    <property type="entry name" value="AMP-dep_synth/lig_dom"/>
</dbReference>
<organism evidence="4 5">
    <name type="scientific">Salinispora arenicola</name>
    <dbReference type="NCBI Taxonomy" id="168697"/>
    <lineage>
        <taxon>Bacteria</taxon>
        <taxon>Bacillati</taxon>
        <taxon>Actinomycetota</taxon>
        <taxon>Actinomycetes</taxon>
        <taxon>Micromonosporales</taxon>
        <taxon>Micromonosporaceae</taxon>
        <taxon>Salinispora</taxon>
    </lineage>
</organism>
<dbReference type="RefSeq" id="WP_142116074.1">
    <property type="nucleotide sequence ID" value="NZ_BOQM01000023.1"/>
</dbReference>
<evidence type="ECO:0000313" key="5">
    <source>
        <dbReference type="Proteomes" id="UP000315983"/>
    </source>
</evidence>
<protein>
    <submittedName>
        <fullName evidence="3 4">Acyl-CoA synthetase</fullName>
    </submittedName>
</protein>
<gene>
    <name evidence="4" type="ORF">FB564_0296</name>
    <name evidence="3" type="ORF">Sar04_30440</name>
</gene>
<keyword evidence="6" id="KW-1185">Reference proteome</keyword>
<dbReference type="Pfam" id="PF00501">
    <property type="entry name" value="AMP-binding"/>
    <property type="match status" value="1"/>
</dbReference>
<dbReference type="GeneID" id="93769657"/>
<dbReference type="GO" id="GO:0016878">
    <property type="term" value="F:acid-thiol ligase activity"/>
    <property type="evidence" value="ECO:0007669"/>
    <property type="project" value="UniProtKB-ARBA"/>
</dbReference>